<organism evidence="1 2">
    <name type="scientific">Halovenus rubra</name>
    <dbReference type="NCBI Taxonomy" id="869890"/>
    <lineage>
        <taxon>Archaea</taxon>
        <taxon>Methanobacteriati</taxon>
        <taxon>Methanobacteriota</taxon>
        <taxon>Stenosarchaea group</taxon>
        <taxon>Halobacteria</taxon>
        <taxon>Halobacteriales</taxon>
        <taxon>Haloarculaceae</taxon>
        <taxon>Halovenus</taxon>
    </lineage>
</organism>
<dbReference type="RefSeq" id="WP_267638619.1">
    <property type="nucleotide sequence ID" value="NZ_JAODIY010000017.1"/>
</dbReference>
<dbReference type="Proteomes" id="UP001596414">
    <property type="component" value="Unassembled WGS sequence"/>
</dbReference>
<evidence type="ECO:0000313" key="1">
    <source>
        <dbReference type="EMBL" id="MFC7125773.1"/>
    </source>
</evidence>
<dbReference type="Pfam" id="PF19131">
    <property type="entry name" value="DUF5814"/>
    <property type="match status" value="1"/>
</dbReference>
<evidence type="ECO:0000313" key="2">
    <source>
        <dbReference type="Proteomes" id="UP001596414"/>
    </source>
</evidence>
<dbReference type="AlphaFoldDB" id="A0ABD5X788"/>
<protein>
    <submittedName>
        <fullName evidence="1">DUF5814 domain-containing protein</fullName>
    </submittedName>
</protein>
<name>A0ABD5X788_9EURY</name>
<comment type="caution">
    <text evidence="1">The sequence shown here is derived from an EMBL/GenBank/DDBJ whole genome shotgun (WGS) entry which is preliminary data.</text>
</comment>
<proteinExistence type="predicted"/>
<accession>A0ABD5X788</accession>
<sequence>MAITDKIYIKNHRQIASQLETSFPKSAFSGATLDILFQGQGLANLDEATQDRVLDFAEDFLDCDCQSNPHCGCPERKFIGYLLELREDGLGPDAIVDILGEEYMLYAYSGDILSFLDSSIRTLEAAERLADVENHDDKAKQLRDVRENLAR</sequence>
<gene>
    <name evidence="1" type="ORF">ACFQJ7_06935</name>
</gene>
<reference evidence="1 2" key="1">
    <citation type="journal article" date="2014" name="Int. J. Syst. Evol. Microbiol.">
        <title>Complete genome sequence of Corynebacterium casei LMG S-19264T (=DSM 44701T), isolated from a smear-ripened cheese.</title>
        <authorList>
            <consortium name="US DOE Joint Genome Institute (JGI-PGF)"/>
            <person name="Walter F."/>
            <person name="Albersmeier A."/>
            <person name="Kalinowski J."/>
            <person name="Ruckert C."/>
        </authorList>
    </citation>
    <scope>NUCLEOTIDE SEQUENCE [LARGE SCALE GENOMIC DNA]</scope>
    <source>
        <strain evidence="1 2">CGMCC 4.7215</strain>
    </source>
</reference>
<dbReference type="EMBL" id="JBHSZQ010000009">
    <property type="protein sequence ID" value="MFC7125773.1"/>
    <property type="molecule type" value="Genomic_DNA"/>
</dbReference>
<dbReference type="InterPro" id="IPR043852">
    <property type="entry name" value="DUF5814"/>
</dbReference>